<dbReference type="InterPro" id="IPR027417">
    <property type="entry name" value="P-loop_NTPase"/>
</dbReference>
<proteinExistence type="predicted"/>
<feature type="coiled-coil region" evidence="2">
    <location>
        <begin position="188"/>
        <end position="215"/>
    </location>
</feature>
<keyword evidence="6" id="KW-1185">Reference proteome</keyword>
<evidence type="ECO:0000256" key="2">
    <source>
        <dbReference type="SAM" id="Coils"/>
    </source>
</evidence>
<dbReference type="CDD" id="cd17919">
    <property type="entry name" value="DEXHc_Snf"/>
    <property type="match status" value="1"/>
</dbReference>
<dbReference type="InterPro" id="IPR049730">
    <property type="entry name" value="SNF2/RAD54-like_C"/>
</dbReference>
<accession>A0A7K0BMZ6</accession>
<dbReference type="EC" id="3.6.4.-" evidence="5"/>
<dbReference type="GO" id="GO:0031297">
    <property type="term" value="P:replication fork processing"/>
    <property type="evidence" value="ECO:0007669"/>
    <property type="project" value="TreeGrafter"/>
</dbReference>
<evidence type="ECO:0000313" key="5">
    <source>
        <dbReference type="EMBL" id="MQY02545.1"/>
    </source>
</evidence>
<keyword evidence="1 5" id="KW-0378">Hydrolase</keyword>
<dbReference type="CDD" id="cd18793">
    <property type="entry name" value="SF2_C_SNF"/>
    <property type="match status" value="1"/>
</dbReference>
<dbReference type="InterPro" id="IPR014001">
    <property type="entry name" value="Helicase_ATP-bd"/>
</dbReference>
<dbReference type="InterPro" id="IPR001650">
    <property type="entry name" value="Helicase_C-like"/>
</dbReference>
<dbReference type="PANTHER" id="PTHR45766:SF6">
    <property type="entry name" value="SWI_SNF-RELATED MATRIX-ASSOCIATED ACTIN-DEPENDENT REGULATOR OF CHROMATIN SUBFAMILY A-LIKE PROTEIN 1"/>
    <property type="match status" value="1"/>
</dbReference>
<sequence length="722" mass="78384">MAQQSLARRGPAGPRELLREAHGLLDAARTLQADDRRARAQVHRALEPLRDEVARARLAEIPLSRLKDVTGGRLRLGPLEAAGFGTALDVLDATPYRLQLLPGVGPQTAQQLHAAARQLHEAAQRTAGVRVDVDRRDAASSALVTALHRVVNAGPDLPRARKTAAQVDERLSPLLADARPARSWWRRLVATRAQRDRAQAALAELAAALGELREAPLLLGQASVDLLRPEPAADVAWLDYELRAAEYQTQLAEIAAVDPDREAAEGFLPNELAEQVKAQPLDDAHLRVSLRGYQAFGARFALARRRVIIGDEMGLGKTVQALAALAHLRAEGATHFLVVCPASVLINWVREIEAHSALPAHPAHGSGRAGALRAWARDGGIAVTTLDSLHSLAPPDGVEVAMLVVDEAHYVKNPETRRSAAVAAWCGRVERVLFLTGTPMENRVAEFRNLVAHLRPELLPEIRQSDAALGPRAFRTAVAPVYLRRNQRDVLVELPDVVHVDEWEEFSAADARAYRRAVEAGNFMAMRRAAYADPQRSAKLRRVVELVGEASENDLKVVVFSYFRDVLAAVQDALGRGVHGPISGDVPAEKRQRTVDDFAAEPGHAVLLGQIQAGGVGLNLQAASVVILCEPQVKPSMEAQAVGRAHRMGQVRSVQVHRILTPGSVDQRMLEILRAKAGLFDQYARRSDLAEATADAVDVSEPSLALRIVQDEQERLAAGHMG</sequence>
<dbReference type="GO" id="GO:0005524">
    <property type="term" value="F:ATP binding"/>
    <property type="evidence" value="ECO:0007669"/>
    <property type="project" value="InterPro"/>
</dbReference>
<dbReference type="GO" id="GO:0016787">
    <property type="term" value="F:hydrolase activity"/>
    <property type="evidence" value="ECO:0007669"/>
    <property type="project" value="UniProtKB-KW"/>
</dbReference>
<dbReference type="PROSITE" id="PS51194">
    <property type="entry name" value="HELICASE_CTER"/>
    <property type="match status" value="1"/>
</dbReference>
<dbReference type="SMART" id="SM00490">
    <property type="entry name" value="HELICc"/>
    <property type="match status" value="1"/>
</dbReference>
<dbReference type="Proteomes" id="UP000487268">
    <property type="component" value="Unassembled WGS sequence"/>
</dbReference>
<evidence type="ECO:0000259" key="4">
    <source>
        <dbReference type="PROSITE" id="PS51194"/>
    </source>
</evidence>
<dbReference type="OrthoDB" id="9760715at2"/>
<dbReference type="InterPro" id="IPR038718">
    <property type="entry name" value="SNF2-like_sf"/>
</dbReference>
<dbReference type="PROSITE" id="PS51192">
    <property type="entry name" value="HELICASE_ATP_BIND_1"/>
    <property type="match status" value="1"/>
</dbReference>
<evidence type="ECO:0000256" key="1">
    <source>
        <dbReference type="ARBA" id="ARBA00022801"/>
    </source>
</evidence>
<dbReference type="PANTHER" id="PTHR45766">
    <property type="entry name" value="DNA ANNEALING HELICASE AND ENDONUCLEASE ZRANB3 FAMILY MEMBER"/>
    <property type="match status" value="1"/>
</dbReference>
<organism evidence="5 6">
    <name type="scientific">Actinomadura macrotermitis</name>
    <dbReference type="NCBI Taxonomy" id="2585200"/>
    <lineage>
        <taxon>Bacteria</taxon>
        <taxon>Bacillati</taxon>
        <taxon>Actinomycetota</taxon>
        <taxon>Actinomycetes</taxon>
        <taxon>Streptosporangiales</taxon>
        <taxon>Thermomonosporaceae</taxon>
        <taxon>Actinomadura</taxon>
    </lineage>
</organism>
<keyword evidence="2" id="KW-0175">Coiled coil</keyword>
<dbReference type="SUPFAM" id="SSF52540">
    <property type="entry name" value="P-loop containing nucleoside triphosphate hydrolases"/>
    <property type="match status" value="2"/>
</dbReference>
<dbReference type="Gene3D" id="3.40.50.300">
    <property type="entry name" value="P-loop containing nucleotide triphosphate hydrolases"/>
    <property type="match status" value="1"/>
</dbReference>
<dbReference type="EMBL" id="WEGH01000001">
    <property type="protein sequence ID" value="MQY02545.1"/>
    <property type="molecule type" value="Genomic_DNA"/>
</dbReference>
<protein>
    <submittedName>
        <fullName evidence="5">RNA polymerase-associated protein RapA</fullName>
        <ecNumber evidence="5">3.6.4.-</ecNumber>
    </submittedName>
</protein>
<dbReference type="Pfam" id="PF00271">
    <property type="entry name" value="Helicase_C"/>
    <property type="match status" value="1"/>
</dbReference>
<dbReference type="GO" id="GO:0006281">
    <property type="term" value="P:DNA repair"/>
    <property type="evidence" value="ECO:0007669"/>
    <property type="project" value="TreeGrafter"/>
</dbReference>
<feature type="domain" description="Helicase C-terminal" evidence="4">
    <location>
        <begin position="539"/>
        <end position="705"/>
    </location>
</feature>
<dbReference type="AlphaFoldDB" id="A0A7K0BMZ6"/>
<reference evidence="5 6" key="1">
    <citation type="submission" date="2019-10" db="EMBL/GenBank/DDBJ databases">
        <title>Actinomadura rubteroloni sp. nov. and Actinomadura macrotermitis sp. nov., isolated from the gut of fungus growing-termite Macrotermes natalensis.</title>
        <authorList>
            <person name="Benndorf R."/>
            <person name="Martin K."/>
            <person name="Kuefner M."/>
            <person name="De Beer W."/>
            <person name="Kaster A.-K."/>
            <person name="Vollmers J."/>
            <person name="Poulsen M."/>
            <person name="Beemelmanns C."/>
        </authorList>
    </citation>
    <scope>NUCLEOTIDE SEQUENCE [LARGE SCALE GENOMIC DNA]</scope>
    <source>
        <strain evidence="5 6">RB68</strain>
    </source>
</reference>
<evidence type="ECO:0000259" key="3">
    <source>
        <dbReference type="PROSITE" id="PS51192"/>
    </source>
</evidence>
<feature type="domain" description="Helicase ATP-binding" evidence="3">
    <location>
        <begin position="298"/>
        <end position="457"/>
    </location>
</feature>
<dbReference type="SMART" id="SM00487">
    <property type="entry name" value="DEXDc"/>
    <property type="match status" value="1"/>
</dbReference>
<dbReference type="InterPro" id="IPR000330">
    <property type="entry name" value="SNF2_N"/>
</dbReference>
<dbReference type="Pfam" id="PF00176">
    <property type="entry name" value="SNF2-rel_dom"/>
    <property type="match status" value="1"/>
</dbReference>
<dbReference type="Gene3D" id="3.40.50.10810">
    <property type="entry name" value="Tandem AAA-ATPase domain"/>
    <property type="match status" value="1"/>
</dbReference>
<name>A0A7K0BMZ6_9ACTN</name>
<dbReference type="RefSeq" id="WP_153530700.1">
    <property type="nucleotide sequence ID" value="NZ_WEGH01000001.1"/>
</dbReference>
<gene>
    <name evidence="5" type="primary">rapA_1</name>
    <name evidence="5" type="ORF">ACRB68_05750</name>
</gene>
<evidence type="ECO:0000313" key="6">
    <source>
        <dbReference type="Proteomes" id="UP000487268"/>
    </source>
</evidence>
<comment type="caution">
    <text evidence="5">The sequence shown here is derived from an EMBL/GenBank/DDBJ whole genome shotgun (WGS) entry which is preliminary data.</text>
</comment>